<dbReference type="GO" id="GO:0016791">
    <property type="term" value="F:phosphatase activity"/>
    <property type="evidence" value="ECO:0007669"/>
    <property type="project" value="TreeGrafter"/>
</dbReference>
<reference evidence="2 3" key="1">
    <citation type="submission" date="2016-10" db="EMBL/GenBank/DDBJ databases">
        <authorList>
            <person name="de Groot N.N."/>
        </authorList>
    </citation>
    <scope>NUCLEOTIDE SEQUENCE [LARGE SCALE GENOMIC DNA]</scope>
    <source>
        <strain evidence="2 3">U95</strain>
    </source>
</reference>
<protein>
    <submittedName>
        <fullName evidence="2">Serine/threonine protein phosphatase 1</fullName>
    </submittedName>
</protein>
<gene>
    <name evidence="2" type="ORF">SAMN04488118_11332</name>
</gene>
<keyword evidence="3" id="KW-1185">Reference proteome</keyword>
<dbReference type="InterPro" id="IPR029052">
    <property type="entry name" value="Metallo-depent_PP-like"/>
</dbReference>
<dbReference type="SUPFAM" id="SSF56300">
    <property type="entry name" value="Metallo-dependent phosphatases"/>
    <property type="match status" value="1"/>
</dbReference>
<dbReference type="Proteomes" id="UP000198767">
    <property type="component" value="Unassembled WGS sequence"/>
</dbReference>
<accession>A0A1G5RCU3</accession>
<proteinExistence type="predicted"/>
<feature type="domain" description="Calcineurin-like phosphoesterase" evidence="1">
    <location>
        <begin position="27"/>
        <end position="167"/>
    </location>
</feature>
<dbReference type="GO" id="GO:0008803">
    <property type="term" value="F:bis(5'-nucleosyl)-tetraphosphatase (symmetrical) activity"/>
    <property type="evidence" value="ECO:0007669"/>
    <property type="project" value="TreeGrafter"/>
</dbReference>
<dbReference type="Pfam" id="PF00149">
    <property type="entry name" value="Metallophos"/>
    <property type="match status" value="1"/>
</dbReference>
<sequence>MIGQIFKKRHSRNRSLPRFPDPRPTEPIALIGDVHGCFDLLQRLLDQIPEGTKTILIGDYIDRGEKSAQVLRFLLSRPDLICLKGNHEDMLLRFLQDPERGHTWLHHGGLQTLASFNISLHKQTLGPEALLTCRSQLEAKMGDRLIAWLKALPAFYSSGNVFAAHAGAHPDVTLEDQEPNHLIWGHPTFETRQRQDETWVVYGHIIQPHPSATHGRIAIDTGAYATGTLTAAYLEPGSSPRFITARL</sequence>
<evidence type="ECO:0000313" key="3">
    <source>
        <dbReference type="Proteomes" id="UP000198767"/>
    </source>
</evidence>
<name>A0A1G5RCU3_9RHOB</name>
<dbReference type="PANTHER" id="PTHR42850:SF4">
    <property type="entry name" value="ZINC-DEPENDENT ENDOPOLYPHOSPHATASE"/>
    <property type="match status" value="1"/>
</dbReference>
<dbReference type="AlphaFoldDB" id="A0A1G5RCU3"/>
<dbReference type="Gene3D" id="3.60.21.10">
    <property type="match status" value="1"/>
</dbReference>
<organism evidence="2 3">
    <name type="scientific">Epibacterium ulvae</name>
    <dbReference type="NCBI Taxonomy" id="1156985"/>
    <lineage>
        <taxon>Bacteria</taxon>
        <taxon>Pseudomonadati</taxon>
        <taxon>Pseudomonadota</taxon>
        <taxon>Alphaproteobacteria</taxon>
        <taxon>Rhodobacterales</taxon>
        <taxon>Roseobacteraceae</taxon>
        <taxon>Epibacterium</taxon>
    </lineage>
</organism>
<evidence type="ECO:0000313" key="2">
    <source>
        <dbReference type="EMBL" id="SCZ71922.1"/>
    </source>
</evidence>
<evidence type="ECO:0000259" key="1">
    <source>
        <dbReference type="Pfam" id="PF00149"/>
    </source>
</evidence>
<dbReference type="EMBL" id="FMWG01000013">
    <property type="protein sequence ID" value="SCZ71922.1"/>
    <property type="molecule type" value="Genomic_DNA"/>
</dbReference>
<dbReference type="PANTHER" id="PTHR42850">
    <property type="entry name" value="METALLOPHOSPHOESTERASE"/>
    <property type="match status" value="1"/>
</dbReference>
<dbReference type="CDD" id="cd00144">
    <property type="entry name" value="MPP_PPP_family"/>
    <property type="match status" value="1"/>
</dbReference>
<dbReference type="InterPro" id="IPR004843">
    <property type="entry name" value="Calcineurin-like_PHP"/>
</dbReference>
<dbReference type="GO" id="GO:0005737">
    <property type="term" value="C:cytoplasm"/>
    <property type="evidence" value="ECO:0007669"/>
    <property type="project" value="TreeGrafter"/>
</dbReference>
<dbReference type="InterPro" id="IPR050126">
    <property type="entry name" value="Ap4A_hydrolase"/>
</dbReference>
<dbReference type="STRING" id="1156985.SAMN04488118_11332"/>
<dbReference type="GO" id="GO:0110154">
    <property type="term" value="P:RNA decapping"/>
    <property type="evidence" value="ECO:0007669"/>
    <property type="project" value="TreeGrafter"/>
</dbReference>
<dbReference type="RefSeq" id="WP_232716536.1">
    <property type="nucleotide sequence ID" value="NZ_FMWG01000013.1"/>
</dbReference>